<comment type="caution">
    <text evidence="1">The sequence shown here is derived from an EMBL/GenBank/DDBJ whole genome shotgun (WGS) entry which is preliminary data.</text>
</comment>
<proteinExistence type="predicted"/>
<reference evidence="1" key="1">
    <citation type="journal article" date="2019" name="bioRxiv">
        <title>The Genome of the Zebra Mussel, Dreissena polymorpha: A Resource for Invasive Species Research.</title>
        <authorList>
            <person name="McCartney M.A."/>
            <person name="Auch B."/>
            <person name="Kono T."/>
            <person name="Mallez S."/>
            <person name="Zhang Y."/>
            <person name="Obille A."/>
            <person name="Becker A."/>
            <person name="Abrahante J.E."/>
            <person name="Garbe J."/>
            <person name="Badalamenti J.P."/>
            <person name="Herman A."/>
            <person name="Mangelson H."/>
            <person name="Liachko I."/>
            <person name="Sullivan S."/>
            <person name="Sone E.D."/>
            <person name="Koren S."/>
            <person name="Silverstein K.A.T."/>
            <person name="Beckman K.B."/>
            <person name="Gohl D.M."/>
        </authorList>
    </citation>
    <scope>NUCLEOTIDE SEQUENCE</scope>
    <source>
        <strain evidence="1">Duluth1</strain>
        <tissue evidence="1">Whole animal</tissue>
    </source>
</reference>
<reference evidence="1" key="2">
    <citation type="submission" date="2020-11" db="EMBL/GenBank/DDBJ databases">
        <authorList>
            <person name="McCartney M.A."/>
            <person name="Auch B."/>
            <person name="Kono T."/>
            <person name="Mallez S."/>
            <person name="Becker A."/>
            <person name="Gohl D.M."/>
            <person name="Silverstein K.A.T."/>
            <person name="Koren S."/>
            <person name="Bechman K.B."/>
            <person name="Herman A."/>
            <person name="Abrahante J.E."/>
            <person name="Garbe J."/>
        </authorList>
    </citation>
    <scope>NUCLEOTIDE SEQUENCE</scope>
    <source>
        <strain evidence="1">Duluth1</strain>
        <tissue evidence="1">Whole animal</tissue>
    </source>
</reference>
<organism evidence="1 2">
    <name type="scientific">Dreissena polymorpha</name>
    <name type="common">Zebra mussel</name>
    <name type="synonym">Mytilus polymorpha</name>
    <dbReference type="NCBI Taxonomy" id="45954"/>
    <lineage>
        <taxon>Eukaryota</taxon>
        <taxon>Metazoa</taxon>
        <taxon>Spiralia</taxon>
        <taxon>Lophotrochozoa</taxon>
        <taxon>Mollusca</taxon>
        <taxon>Bivalvia</taxon>
        <taxon>Autobranchia</taxon>
        <taxon>Heteroconchia</taxon>
        <taxon>Euheterodonta</taxon>
        <taxon>Imparidentia</taxon>
        <taxon>Neoheterodontei</taxon>
        <taxon>Myida</taxon>
        <taxon>Dreissenoidea</taxon>
        <taxon>Dreissenidae</taxon>
        <taxon>Dreissena</taxon>
    </lineage>
</organism>
<gene>
    <name evidence="1" type="ORF">DPMN_073966</name>
</gene>
<dbReference type="SUPFAM" id="SSF57667">
    <property type="entry name" value="beta-beta-alpha zinc fingers"/>
    <property type="match status" value="1"/>
</dbReference>
<dbReference type="Proteomes" id="UP000828390">
    <property type="component" value="Unassembled WGS sequence"/>
</dbReference>
<dbReference type="InterPro" id="IPR036236">
    <property type="entry name" value="Znf_C2H2_sf"/>
</dbReference>
<evidence type="ECO:0000313" key="2">
    <source>
        <dbReference type="Proteomes" id="UP000828390"/>
    </source>
</evidence>
<sequence length="110" mass="12950">THLEETKYQYQTNRLSQPLTVKTLTTVLELMFYTVAYQSHQQMIATVPGLVVELCGQRKVQKRGTGEMLPLWVLQLGHDKTHMSDKCYRCEECFKTYRRKTNLSTREDFT</sequence>
<protein>
    <submittedName>
        <fullName evidence="1">Uncharacterized protein</fullName>
    </submittedName>
</protein>
<accession>A0A9D3YHH4</accession>
<evidence type="ECO:0000313" key="1">
    <source>
        <dbReference type="EMBL" id="KAH3699020.1"/>
    </source>
</evidence>
<dbReference type="AlphaFoldDB" id="A0A9D3YHH4"/>
<name>A0A9D3YHH4_DREPO</name>
<keyword evidence="2" id="KW-1185">Reference proteome</keyword>
<feature type="non-terminal residue" evidence="1">
    <location>
        <position position="110"/>
    </location>
</feature>
<dbReference type="EMBL" id="JAIWYP010000015">
    <property type="protein sequence ID" value="KAH3699020.1"/>
    <property type="molecule type" value="Genomic_DNA"/>
</dbReference>